<dbReference type="Proteomes" id="UP000036045">
    <property type="component" value="Unassembled WGS sequence"/>
</dbReference>
<dbReference type="Gene3D" id="2.30.30.40">
    <property type="entry name" value="SH3 Domains"/>
    <property type="match status" value="1"/>
</dbReference>
<dbReference type="EMBL" id="LDPH01000001">
    <property type="protein sequence ID" value="KLV28325.1"/>
    <property type="molecule type" value="Genomic_DNA"/>
</dbReference>
<dbReference type="InterPro" id="IPR002545">
    <property type="entry name" value="CheW-lke_dom"/>
</dbReference>
<dbReference type="SUPFAM" id="SSF50341">
    <property type="entry name" value="CheW-like"/>
    <property type="match status" value="1"/>
</dbReference>
<dbReference type="PANTHER" id="PTHR22617:SF23">
    <property type="entry name" value="CHEMOTAXIS PROTEIN CHEW"/>
    <property type="match status" value="1"/>
</dbReference>
<dbReference type="GO" id="GO:0005829">
    <property type="term" value="C:cytosol"/>
    <property type="evidence" value="ECO:0007669"/>
    <property type="project" value="TreeGrafter"/>
</dbReference>
<dbReference type="OrthoDB" id="9794382at2"/>
<dbReference type="GO" id="GO:0006935">
    <property type="term" value="P:chemotaxis"/>
    <property type="evidence" value="ECO:0007669"/>
    <property type="project" value="InterPro"/>
</dbReference>
<proteinExistence type="predicted"/>
<dbReference type="PATRIC" id="fig|1397.4.peg.180"/>
<dbReference type="CDD" id="cd00732">
    <property type="entry name" value="CheW"/>
    <property type="match status" value="1"/>
</dbReference>
<name>A0A0J1LGX2_NIACI</name>
<dbReference type="PROSITE" id="PS50851">
    <property type="entry name" value="CHEW"/>
    <property type="match status" value="1"/>
</dbReference>
<dbReference type="RefSeq" id="WP_047940022.1">
    <property type="nucleotide sequence ID" value="NZ_CP053989.1"/>
</dbReference>
<organism evidence="1 2">
    <name type="scientific">Niallia circulans</name>
    <name type="common">Bacillus circulans</name>
    <dbReference type="NCBI Taxonomy" id="1397"/>
    <lineage>
        <taxon>Bacteria</taxon>
        <taxon>Bacillati</taxon>
        <taxon>Bacillota</taxon>
        <taxon>Bacilli</taxon>
        <taxon>Bacillales</taxon>
        <taxon>Bacillaceae</taxon>
        <taxon>Niallia</taxon>
    </lineage>
</organism>
<sequence length="158" mass="17894">MSDAVSTEQKLIIFELKGKEYAISVNEVMSIEKNMHITRIPNIAPFVKGVINLRGVVTPIIDLRLRFNLEEIPYTDSTRIIIIMLEDMEVGIIVDSANDVVDVDTALYEPAPETINGDEVDYIKGVVKLDKRLLILVDLEKVFDRNILRNYSNGKSDE</sequence>
<dbReference type="GO" id="GO:0007165">
    <property type="term" value="P:signal transduction"/>
    <property type="evidence" value="ECO:0007669"/>
    <property type="project" value="InterPro"/>
</dbReference>
<evidence type="ECO:0000313" key="1">
    <source>
        <dbReference type="EMBL" id="KLV28325.1"/>
    </source>
</evidence>
<dbReference type="Gene3D" id="2.40.50.180">
    <property type="entry name" value="CheA-289, Domain 4"/>
    <property type="match status" value="1"/>
</dbReference>
<evidence type="ECO:0000313" key="2">
    <source>
        <dbReference type="Proteomes" id="UP000036045"/>
    </source>
</evidence>
<dbReference type="PANTHER" id="PTHR22617">
    <property type="entry name" value="CHEMOTAXIS SENSOR HISTIDINE KINASE-RELATED"/>
    <property type="match status" value="1"/>
</dbReference>
<comment type="caution">
    <text evidence="1">The sequence shown here is derived from an EMBL/GenBank/DDBJ whole genome shotgun (WGS) entry which is preliminary data.</text>
</comment>
<gene>
    <name evidence="1" type="ORF">ABW02_00840</name>
</gene>
<dbReference type="AlphaFoldDB" id="A0A0J1LGX2"/>
<accession>A0A0J1LGX2</accession>
<dbReference type="InterPro" id="IPR039315">
    <property type="entry name" value="CheW"/>
</dbReference>
<dbReference type="SMART" id="SM00260">
    <property type="entry name" value="CheW"/>
    <property type="match status" value="1"/>
</dbReference>
<keyword evidence="2" id="KW-1185">Reference proteome</keyword>
<reference evidence="1 2" key="1">
    <citation type="submission" date="2015-05" db="EMBL/GenBank/DDBJ databases">
        <title>Whole genome sequence and identification of bacterial endophytes from Costus igneus.</title>
        <authorList>
            <person name="Lee Y.P."/>
            <person name="Gan H.M."/>
            <person name="Eng W."/>
            <person name="Wheatley M.S."/>
            <person name="Caraballo A."/>
            <person name="Polter S."/>
            <person name="Savka M.A."/>
            <person name="Hudson A.O."/>
        </authorList>
    </citation>
    <scope>NUCLEOTIDE SEQUENCE [LARGE SCALE GENOMIC DNA]</scope>
    <source>
        <strain evidence="1 2">RIT379</strain>
    </source>
</reference>
<dbReference type="Pfam" id="PF01584">
    <property type="entry name" value="CheW"/>
    <property type="match status" value="1"/>
</dbReference>
<dbReference type="InterPro" id="IPR036061">
    <property type="entry name" value="CheW-like_dom_sf"/>
</dbReference>
<dbReference type="GeneID" id="56349170"/>
<protein>
    <submittedName>
        <fullName evidence="1">Chemotaxis protein CheW</fullName>
    </submittedName>
</protein>